<organism evidence="1 2">
    <name type="scientific">Glossina pallidipes</name>
    <name type="common">Tsetse fly</name>
    <dbReference type="NCBI Taxonomy" id="7398"/>
    <lineage>
        <taxon>Eukaryota</taxon>
        <taxon>Metazoa</taxon>
        <taxon>Ecdysozoa</taxon>
        <taxon>Arthropoda</taxon>
        <taxon>Hexapoda</taxon>
        <taxon>Insecta</taxon>
        <taxon>Pterygota</taxon>
        <taxon>Neoptera</taxon>
        <taxon>Endopterygota</taxon>
        <taxon>Diptera</taxon>
        <taxon>Brachycera</taxon>
        <taxon>Muscomorpha</taxon>
        <taxon>Hippoboscoidea</taxon>
        <taxon>Glossinidae</taxon>
        <taxon>Glossina</taxon>
    </lineage>
</organism>
<sequence length="220" mass="25154">MSSCSPDISAALASKLPRNKKNTMQGIRLQKRLNDPSFSNVDSFLFGCHRIAAAFHHDDYHNDIVVGRLNIQIKICSTIKLFIFTFNLQKKSAVQRRYGDDDIRISITLQLGAFCRDMMPEDKMIFLNSYLGVALMSHTFILSMLCEEEKYIITKGCYVPIGKASLEPAVRVCSPNYSCYPEELARLPYNKTTFMNVRPCMRTYAYNAYEAKLNLELMNT</sequence>
<reference evidence="2" key="1">
    <citation type="submission" date="2014-03" db="EMBL/GenBank/DDBJ databases">
        <authorList>
            <person name="Aksoy S."/>
            <person name="Warren W."/>
            <person name="Wilson R.K."/>
        </authorList>
    </citation>
    <scope>NUCLEOTIDE SEQUENCE [LARGE SCALE GENOMIC DNA]</scope>
    <source>
        <strain evidence="2">IAEA</strain>
    </source>
</reference>
<proteinExistence type="predicted"/>
<dbReference type="VEuPathDB" id="VectorBase:GPAI009075"/>
<name>A0A1A9ZAY3_GLOPL</name>
<protein>
    <submittedName>
        <fullName evidence="1">Uncharacterized protein</fullName>
    </submittedName>
</protein>
<evidence type="ECO:0000313" key="1">
    <source>
        <dbReference type="EnsemblMetazoa" id="GPAI009075-PA"/>
    </source>
</evidence>
<accession>A0A1A9ZAY3</accession>
<keyword evidence="2" id="KW-1185">Reference proteome</keyword>
<dbReference type="Proteomes" id="UP000092445">
    <property type="component" value="Unassembled WGS sequence"/>
</dbReference>
<evidence type="ECO:0000313" key="2">
    <source>
        <dbReference type="Proteomes" id="UP000092445"/>
    </source>
</evidence>
<dbReference type="AlphaFoldDB" id="A0A1A9ZAY3"/>
<reference evidence="1" key="2">
    <citation type="submission" date="2020-05" db="UniProtKB">
        <authorList>
            <consortium name="EnsemblMetazoa"/>
        </authorList>
    </citation>
    <scope>IDENTIFICATION</scope>
    <source>
        <strain evidence="1">IAEA</strain>
    </source>
</reference>
<dbReference type="EnsemblMetazoa" id="GPAI009075-RA">
    <property type="protein sequence ID" value="GPAI009075-PA"/>
    <property type="gene ID" value="GPAI009075"/>
</dbReference>